<reference evidence="7 8" key="1">
    <citation type="journal article" date="2011" name="Int. J. Syst. Evol. Microbiol.">
        <title>Description of Undibacterium oligocarboniphilum sp. nov., isolated from purified water, and Undibacterium pigrum strain CCUG 49012 as the type strain of Undibacterium parvum sp. nov., and emended descriptions of the genus Undibacterium and the species Undibacterium pigrum.</title>
        <authorList>
            <person name="Eder W."/>
            <person name="Wanner G."/>
            <person name="Ludwig W."/>
            <person name="Busse H.J."/>
            <person name="Ziemke-Kageler F."/>
            <person name="Lang E."/>
        </authorList>
    </citation>
    <scope>NUCLEOTIDE SEQUENCE [LARGE SCALE GENOMIC DNA]</scope>
    <source>
        <strain evidence="7 8">DSM 23061</strain>
    </source>
</reference>
<accession>A0A3S9HFG4</accession>
<organism evidence="7 8">
    <name type="scientific">Undibacterium parvum</name>
    <dbReference type="NCBI Taxonomy" id="401471"/>
    <lineage>
        <taxon>Bacteria</taxon>
        <taxon>Pseudomonadati</taxon>
        <taxon>Pseudomonadota</taxon>
        <taxon>Betaproteobacteria</taxon>
        <taxon>Burkholderiales</taxon>
        <taxon>Oxalobacteraceae</taxon>
        <taxon>Undibacterium</taxon>
    </lineage>
</organism>
<evidence type="ECO:0000256" key="4">
    <source>
        <dbReference type="ARBA" id="ARBA00022679"/>
    </source>
</evidence>
<evidence type="ECO:0000256" key="2">
    <source>
        <dbReference type="ARBA" id="ARBA00009320"/>
    </source>
</evidence>
<evidence type="ECO:0000256" key="1">
    <source>
        <dbReference type="ARBA" id="ARBA00001933"/>
    </source>
</evidence>
<sequence>MASAEFGTVFFDEITLANFDGEKWSDTRFGPSDHLPLHPASHVLHYASTCFEGMKAFRAADGAVCVFRIDDHIKRMQNSAASLYLPVPDAVQLKAMILDLLKKYKAQVPAFPGSAYIRPTLIGTDPSIGRAAAPTSTALLYVLISPVGDYFSADATMRVLLDTENQRCAPHFGSVKSGGNYASALGLIQKAKEKYNTAQVIFAPNGDVQETGAANCLLISDTELLTKPLNSEFLPGITRDSLLKVAAKLGYQVTERNISANELIEWIKTGEVALSGTAAVLAPVGEIVYQDQTHTVNQGKEAVNSKRLRKYLNDIQQGIEEDTFNWITKI</sequence>
<keyword evidence="3 7" id="KW-0032">Aminotransferase</keyword>
<dbReference type="NCBIfam" id="TIGR01123">
    <property type="entry name" value="ilvE_II"/>
    <property type="match status" value="1"/>
</dbReference>
<dbReference type="Gene3D" id="3.30.470.10">
    <property type="match status" value="1"/>
</dbReference>
<evidence type="ECO:0000256" key="3">
    <source>
        <dbReference type="ARBA" id="ARBA00022576"/>
    </source>
</evidence>
<dbReference type="KEGG" id="upv:EJN92_01745"/>
<dbReference type="GO" id="GO:0004084">
    <property type="term" value="F:branched-chain-amino-acid transaminase activity"/>
    <property type="evidence" value="ECO:0007669"/>
    <property type="project" value="UniProtKB-EC"/>
</dbReference>
<dbReference type="InterPro" id="IPR043132">
    <property type="entry name" value="BCAT-like_C"/>
</dbReference>
<keyword evidence="4 7" id="KW-0808">Transferase</keyword>
<dbReference type="PANTHER" id="PTHR42825:SF2">
    <property type="entry name" value="BRANCHED-CHAIN-AMINO-ACID AMINOTRANSFERASE 3, CHLOROPLASTIC-RELATED"/>
    <property type="match status" value="1"/>
</dbReference>
<keyword evidence="8" id="KW-1185">Reference proteome</keyword>
<evidence type="ECO:0000256" key="5">
    <source>
        <dbReference type="ARBA" id="ARBA00022898"/>
    </source>
</evidence>
<dbReference type="GO" id="GO:0009081">
    <property type="term" value="P:branched-chain amino acid metabolic process"/>
    <property type="evidence" value="ECO:0007669"/>
    <property type="project" value="InterPro"/>
</dbReference>
<dbReference type="Gene3D" id="3.20.10.10">
    <property type="entry name" value="D-amino Acid Aminotransferase, subunit A, domain 2"/>
    <property type="match status" value="1"/>
</dbReference>
<dbReference type="InterPro" id="IPR043131">
    <property type="entry name" value="BCAT-like_N"/>
</dbReference>
<dbReference type="AlphaFoldDB" id="A0A3S9HFG4"/>
<dbReference type="InterPro" id="IPR005786">
    <property type="entry name" value="B_amino_transII"/>
</dbReference>
<dbReference type="PIRSF" id="PIRSF006468">
    <property type="entry name" value="BCAT1"/>
    <property type="match status" value="1"/>
</dbReference>
<keyword evidence="5" id="KW-0663">Pyridoxal phosphate</keyword>
<protein>
    <submittedName>
        <fullName evidence="7">Branched-chain amino acid aminotransferase</fullName>
        <ecNumber evidence="7">2.6.1.42</ecNumber>
    </submittedName>
</protein>
<name>A0A3S9HFG4_9BURK</name>
<dbReference type="InterPro" id="IPR001544">
    <property type="entry name" value="Aminotrans_IV"/>
</dbReference>
<dbReference type="RefSeq" id="WP_126126258.1">
    <property type="nucleotide sequence ID" value="NZ_CP034464.1"/>
</dbReference>
<dbReference type="Proteomes" id="UP000275663">
    <property type="component" value="Chromosome"/>
</dbReference>
<comment type="cofactor">
    <cofactor evidence="1">
        <name>pyridoxal 5'-phosphate</name>
        <dbReference type="ChEBI" id="CHEBI:597326"/>
    </cofactor>
</comment>
<gene>
    <name evidence="7" type="ORF">EJN92_01745</name>
</gene>
<dbReference type="OrthoDB" id="9804984at2"/>
<dbReference type="EMBL" id="CP034464">
    <property type="protein sequence ID" value="AZP10859.1"/>
    <property type="molecule type" value="Genomic_DNA"/>
</dbReference>
<evidence type="ECO:0000313" key="7">
    <source>
        <dbReference type="EMBL" id="AZP10859.1"/>
    </source>
</evidence>
<proteinExistence type="inferred from homology"/>
<evidence type="ECO:0000256" key="6">
    <source>
        <dbReference type="PIRSR" id="PIRSR006468-1"/>
    </source>
</evidence>
<dbReference type="Pfam" id="PF01063">
    <property type="entry name" value="Aminotran_4"/>
    <property type="match status" value="1"/>
</dbReference>
<dbReference type="EC" id="2.6.1.42" evidence="7"/>
<comment type="similarity">
    <text evidence="2">Belongs to the class-IV pyridoxal-phosphate-dependent aminotransferase family.</text>
</comment>
<feature type="modified residue" description="N6-(pyridoxal phosphate)lysine" evidence="6">
    <location>
        <position position="176"/>
    </location>
</feature>
<dbReference type="PANTHER" id="PTHR42825">
    <property type="entry name" value="AMINO ACID AMINOTRANSFERASE"/>
    <property type="match status" value="1"/>
</dbReference>
<evidence type="ECO:0000313" key="8">
    <source>
        <dbReference type="Proteomes" id="UP000275663"/>
    </source>
</evidence>
<dbReference type="SUPFAM" id="SSF56752">
    <property type="entry name" value="D-aminoacid aminotransferase-like PLP-dependent enzymes"/>
    <property type="match status" value="1"/>
</dbReference>
<dbReference type="NCBIfam" id="NF009897">
    <property type="entry name" value="PRK13357.1"/>
    <property type="match status" value="1"/>
</dbReference>
<dbReference type="InterPro" id="IPR036038">
    <property type="entry name" value="Aminotransferase-like"/>
</dbReference>